<gene>
    <name evidence="6" type="ORF">CRN84_23265</name>
    <name evidence="7" type="ORF">NCTC12282_06573</name>
</gene>
<dbReference type="InterPro" id="IPR039262">
    <property type="entry name" value="DTWD2/TAPT"/>
</dbReference>
<reference evidence="7 9" key="3">
    <citation type="submission" date="2019-03" db="EMBL/GenBank/DDBJ databases">
        <authorList>
            <consortium name="Pathogen Informatics"/>
        </authorList>
    </citation>
    <scope>NUCLEOTIDE SEQUENCE [LARGE SCALE GENOMIC DNA]</scope>
    <source>
        <strain evidence="7 9">NCTC12282</strain>
    </source>
</reference>
<feature type="domain" description="DTW" evidence="5">
    <location>
        <begin position="36"/>
        <end position="228"/>
    </location>
</feature>
<evidence type="ECO:0000256" key="3">
    <source>
        <dbReference type="ARBA" id="ARBA00022691"/>
    </source>
</evidence>
<keyword evidence="2" id="KW-0808">Transferase</keyword>
<dbReference type="STRING" id="1111728.GCA_000427805_04596"/>
<dbReference type="SMART" id="SM01144">
    <property type="entry name" value="DTW"/>
    <property type="match status" value="1"/>
</dbReference>
<evidence type="ECO:0000259" key="5">
    <source>
        <dbReference type="SMART" id="SM01144"/>
    </source>
</evidence>
<dbReference type="Pfam" id="PF03942">
    <property type="entry name" value="DTW"/>
    <property type="match status" value="1"/>
</dbReference>
<evidence type="ECO:0000313" key="6">
    <source>
        <dbReference type="EMBL" id="PHI32032.1"/>
    </source>
</evidence>
<dbReference type="Proteomes" id="UP000224974">
    <property type="component" value="Unassembled WGS sequence"/>
</dbReference>
<evidence type="ECO:0000256" key="4">
    <source>
        <dbReference type="ARBA" id="ARBA00022694"/>
    </source>
</evidence>
<reference evidence="6" key="2">
    <citation type="submission" date="2017-09" db="EMBL/GenBank/DDBJ databases">
        <title>FDA dAtabase for Regulatory Grade micrObial Sequences (FDA-ARGOS): Supporting development and validation of Infectious Disease Dx tests.</title>
        <authorList>
            <person name="Minogue T."/>
            <person name="Wolcott M."/>
            <person name="Wasieloski L."/>
            <person name="Aguilar W."/>
            <person name="Moore D."/>
            <person name="Tallon L.J."/>
            <person name="Sadzewicz L."/>
            <person name="Ott S."/>
            <person name="Zhao X."/>
            <person name="Nagaraj S."/>
            <person name="Vavikolanu K."/>
            <person name="Aluvathingal J."/>
            <person name="Nadendla S."/>
            <person name="Sichtig H."/>
        </authorList>
    </citation>
    <scope>NUCLEOTIDE SEQUENCE</scope>
    <source>
        <strain evidence="6">FDAARGOS_387</strain>
    </source>
</reference>
<keyword evidence="4" id="KW-0819">tRNA processing</keyword>
<dbReference type="AlphaFoldDB" id="A0A2C6DUN1"/>
<dbReference type="GO" id="GO:0016432">
    <property type="term" value="F:tRNA-uridine aminocarboxypropyltransferase activity"/>
    <property type="evidence" value="ECO:0007669"/>
    <property type="project" value="UniProtKB-EC"/>
</dbReference>
<accession>A0A2C6DUN1</accession>
<dbReference type="OrthoDB" id="370626at2"/>
<evidence type="ECO:0000313" key="7">
    <source>
        <dbReference type="EMBL" id="VFS53579.1"/>
    </source>
</evidence>
<keyword evidence="8" id="KW-1185">Reference proteome</keyword>
<evidence type="ECO:0000256" key="2">
    <source>
        <dbReference type="ARBA" id="ARBA00022679"/>
    </source>
</evidence>
<dbReference type="PANTHER" id="PTHR21392">
    <property type="entry name" value="TRNA-URIDINE AMINOCARBOXYPROPYLTRANSFERASE 2"/>
    <property type="match status" value="1"/>
</dbReference>
<evidence type="ECO:0000313" key="8">
    <source>
        <dbReference type="Proteomes" id="UP000224974"/>
    </source>
</evidence>
<name>A0A2C6DUN1_9GAMM</name>
<dbReference type="EC" id="2.5.1.25" evidence="1"/>
<protein>
    <recommendedName>
        <fullName evidence="1">tRNA-uridine aminocarboxypropyltransferase</fullName>
        <ecNumber evidence="1">2.5.1.25</ecNumber>
    </recommendedName>
</protein>
<dbReference type="PANTHER" id="PTHR21392:SF1">
    <property type="entry name" value="TRNA-URIDINE AMINOCARBOXYPROPYLTRANSFERASE"/>
    <property type="match status" value="1"/>
</dbReference>
<sequence>MATEIEFTPLSNNVVLNLREARLALSTRNYKARGSRVVRCERCLLPVTHCLCSSISTMAANSCFCLLMYDTEPLKPSNTGRLIADILPDTKAFLWSRTDIDPQLLALLSDPGYQPYVIFPASYSHPARVTKQVERQPQKRPLFIMLDGTWAEARKMFRKSPYLDNLPVLAIDADKSSDYLLREASNKEQLCTVEVAIRLLSQVNDQPAAEQLNNHFINFKQRYLAGKANRTLDAFINFSEKNR</sequence>
<organism evidence="6 8">
    <name type="scientific">Budvicia aquatica</name>
    <dbReference type="NCBI Taxonomy" id="82979"/>
    <lineage>
        <taxon>Bacteria</taxon>
        <taxon>Pseudomonadati</taxon>
        <taxon>Pseudomonadota</taxon>
        <taxon>Gammaproteobacteria</taxon>
        <taxon>Enterobacterales</taxon>
        <taxon>Budviciaceae</taxon>
        <taxon>Budvicia</taxon>
    </lineage>
</organism>
<reference evidence="8" key="1">
    <citation type="submission" date="2017-09" db="EMBL/GenBank/DDBJ databases">
        <title>FDA dAtabase for Regulatory Grade micrObial Sequences (FDA-ARGOS): Supporting development and validation of Infectious Disease Dx tests.</title>
        <authorList>
            <person name="Minogue T."/>
            <person name="Wolcott M."/>
            <person name="Wasieloski L."/>
            <person name="Aguilar W."/>
            <person name="Moore D."/>
            <person name="Tallon L."/>
            <person name="Sadzewicz L."/>
            <person name="Ott S."/>
            <person name="Zhao X."/>
            <person name="Nagaraj S."/>
            <person name="Vavikolanu K."/>
            <person name="Aluvathingal J."/>
            <person name="Nadendla S."/>
            <person name="Sichtig H."/>
        </authorList>
    </citation>
    <scope>NUCLEOTIDE SEQUENCE [LARGE SCALE GENOMIC DNA]</scope>
    <source>
        <strain evidence="8">FDAARGOS_387</strain>
    </source>
</reference>
<dbReference type="RefSeq" id="WP_029096092.1">
    <property type="nucleotide sequence ID" value="NZ_CAADJA010000002.1"/>
</dbReference>
<evidence type="ECO:0000313" key="9">
    <source>
        <dbReference type="Proteomes" id="UP000373449"/>
    </source>
</evidence>
<proteinExistence type="predicted"/>
<dbReference type="EMBL" id="PDDX01000001">
    <property type="protein sequence ID" value="PHI32032.1"/>
    <property type="molecule type" value="Genomic_DNA"/>
</dbReference>
<dbReference type="EMBL" id="CAADJA010000002">
    <property type="protein sequence ID" value="VFS53579.1"/>
    <property type="molecule type" value="Genomic_DNA"/>
</dbReference>
<dbReference type="GO" id="GO:0008033">
    <property type="term" value="P:tRNA processing"/>
    <property type="evidence" value="ECO:0007669"/>
    <property type="project" value="UniProtKB-KW"/>
</dbReference>
<dbReference type="Proteomes" id="UP000373449">
    <property type="component" value="Unassembled WGS sequence"/>
</dbReference>
<evidence type="ECO:0000256" key="1">
    <source>
        <dbReference type="ARBA" id="ARBA00012386"/>
    </source>
</evidence>
<dbReference type="InterPro" id="IPR005636">
    <property type="entry name" value="DTW"/>
</dbReference>
<keyword evidence="3" id="KW-0949">S-adenosyl-L-methionine</keyword>